<comment type="caution">
    <text evidence="1">The sequence shown here is derived from an EMBL/GenBank/DDBJ whole genome shotgun (WGS) entry which is preliminary data.</text>
</comment>
<organism evidence="1 2">
    <name type="scientific">Sporanaerobium hydrogeniformans</name>
    <dbReference type="NCBI Taxonomy" id="3072179"/>
    <lineage>
        <taxon>Bacteria</taxon>
        <taxon>Bacillati</taxon>
        <taxon>Bacillota</taxon>
        <taxon>Clostridia</taxon>
        <taxon>Lachnospirales</taxon>
        <taxon>Lachnospiraceae</taxon>
        <taxon>Sporanaerobium</taxon>
    </lineage>
</organism>
<name>A0AC61DBY4_9FIRM</name>
<sequence>MKAVCFKAPYEIEIQEKDIPTLKDDEILIKVSAVAICGSDIHAYHGRQALFIYPRVIGHEICGTVEKINNPSSSFQLGDKVVVIPYSHCGNCIACKKGKPGCCEELKVMGVHVDGGLAEYCAIKECYLLKVPNTIDSTSLSLVEPLAISAHAVHNAKVQAGENVLVMGIGPIGMGAAEISKTYNANVILADISEERRAFAKKTLDYSNVLNPLDETFKQDLATLTKGNMPDTIIDATGNGKSMSSIFEYLSYGGKVVYVGISSTPLTINHVEFHKRQTELYSSRAATRYDFEYVINCIHEGTLNPNLFITDIITLDANIKDEFKRLMDKSSAMFKGIIAL</sequence>
<reference evidence="1" key="1">
    <citation type="submission" date="2017-10" db="EMBL/GenBank/DDBJ databases">
        <title>Genome sequence of cellulolytic Lachnospiraceae bacterium XHS1971 isolated from hotspring sediment.</title>
        <authorList>
            <person name="Vasudevan G."/>
            <person name="Joshi A.J."/>
            <person name="Hivarkar S."/>
            <person name="Lanjekar V.B."/>
            <person name="Dhakephalkar P.K."/>
            <person name="Dagar S."/>
        </authorList>
    </citation>
    <scope>NUCLEOTIDE SEQUENCE</scope>
    <source>
        <strain evidence="1">XHS1971</strain>
    </source>
</reference>
<evidence type="ECO:0000313" key="1">
    <source>
        <dbReference type="EMBL" id="PHV70082.1"/>
    </source>
</evidence>
<dbReference type="EMBL" id="PEDL01000014">
    <property type="protein sequence ID" value="PHV70082.1"/>
    <property type="molecule type" value="Genomic_DNA"/>
</dbReference>
<keyword evidence="2" id="KW-1185">Reference proteome</keyword>
<protein>
    <submittedName>
        <fullName evidence="1">Uncharacterized protein</fullName>
    </submittedName>
</protein>
<accession>A0AC61DBY4</accession>
<evidence type="ECO:0000313" key="2">
    <source>
        <dbReference type="Proteomes" id="UP000224460"/>
    </source>
</evidence>
<gene>
    <name evidence="1" type="ORF">CS063_12310</name>
</gene>
<dbReference type="Proteomes" id="UP000224460">
    <property type="component" value="Unassembled WGS sequence"/>
</dbReference>
<proteinExistence type="predicted"/>